<keyword evidence="11" id="KW-1185">Reference proteome</keyword>
<evidence type="ECO:0000256" key="3">
    <source>
        <dbReference type="ARBA" id="ARBA00009993"/>
    </source>
</evidence>
<dbReference type="PIRSF" id="PIRSF028729">
    <property type="entry name" value="E3_ubiquit_lig_SCF_Skp"/>
    <property type="match status" value="1"/>
</dbReference>
<sequence length="159" mass="18108">MSESKKIVLKSSDDETFEVDEAVAREFQIVAHMIEDGCAGKPIPLSNVTGPILSKVIEYCRKHVEAGAKVEEDEEAKKELDKWDADFLKGMDFDTMFPLVLAANYLNVKGLLDLVCQSIADYIQDKKVEEVREIFKIENDYTPEEEEAVRKENAWAFEN</sequence>
<feature type="domain" description="SKP1 component POZ" evidence="9">
    <location>
        <begin position="5"/>
        <end position="64"/>
    </location>
</feature>
<dbReference type="eggNOG" id="KOG1724">
    <property type="taxonomic scope" value="Eukaryota"/>
</dbReference>
<dbReference type="SMART" id="SM00512">
    <property type="entry name" value="Skp1"/>
    <property type="match status" value="1"/>
</dbReference>
<dbReference type="Gramene" id="ESQ33021">
    <property type="protein sequence ID" value="ESQ33021"/>
    <property type="gene ID" value="EUTSA_v10005053mg"/>
</dbReference>
<dbReference type="Pfam" id="PF03931">
    <property type="entry name" value="Skp1_POZ"/>
    <property type="match status" value="1"/>
</dbReference>
<dbReference type="SUPFAM" id="SSF54695">
    <property type="entry name" value="POZ domain"/>
    <property type="match status" value="1"/>
</dbReference>
<keyword evidence="4 7" id="KW-0833">Ubl conjugation pathway</keyword>
<evidence type="ECO:0000259" key="8">
    <source>
        <dbReference type="Pfam" id="PF01466"/>
    </source>
</evidence>
<dbReference type="SUPFAM" id="SSF81382">
    <property type="entry name" value="Skp1 dimerisation domain-like"/>
    <property type="match status" value="1"/>
</dbReference>
<dbReference type="Pfam" id="PF01466">
    <property type="entry name" value="Skp1"/>
    <property type="match status" value="1"/>
</dbReference>
<evidence type="ECO:0000259" key="9">
    <source>
        <dbReference type="Pfam" id="PF03931"/>
    </source>
</evidence>
<dbReference type="EMBL" id="KI517748">
    <property type="protein sequence ID" value="ESQ33021.1"/>
    <property type="molecule type" value="Genomic_DNA"/>
</dbReference>
<accession>V4MNB2</accession>
<dbReference type="PANTHER" id="PTHR11165">
    <property type="entry name" value="SKP1"/>
    <property type="match status" value="1"/>
</dbReference>
<dbReference type="GO" id="GO:0005634">
    <property type="term" value="C:nucleus"/>
    <property type="evidence" value="ECO:0007669"/>
    <property type="project" value="UniProtKB-SubCell"/>
</dbReference>
<evidence type="ECO:0000256" key="4">
    <source>
        <dbReference type="ARBA" id="ARBA00022786"/>
    </source>
</evidence>
<dbReference type="InterPro" id="IPR011333">
    <property type="entry name" value="SKP1/BTB/POZ_sf"/>
</dbReference>
<comment type="subcellular location">
    <subcellularLocation>
        <location evidence="1">Nucleus</location>
    </subcellularLocation>
</comment>
<dbReference type="InterPro" id="IPR016073">
    <property type="entry name" value="Skp1_comp_POZ"/>
</dbReference>
<dbReference type="FunFam" id="3.30.710.10:FF:000170">
    <property type="entry name" value="SKP1-like protein 5"/>
    <property type="match status" value="1"/>
</dbReference>
<reference evidence="10 11" key="1">
    <citation type="journal article" date="2013" name="Front. Plant Sci.">
        <title>The Reference Genome of the Halophytic Plant Eutrema salsugineum.</title>
        <authorList>
            <person name="Yang R."/>
            <person name="Jarvis D.E."/>
            <person name="Chen H."/>
            <person name="Beilstein M.A."/>
            <person name="Grimwood J."/>
            <person name="Jenkins J."/>
            <person name="Shu S."/>
            <person name="Prochnik S."/>
            <person name="Xin M."/>
            <person name="Ma C."/>
            <person name="Schmutz J."/>
            <person name="Wing R.A."/>
            <person name="Mitchell-Olds T."/>
            <person name="Schumaker K.S."/>
            <person name="Wang X."/>
        </authorList>
    </citation>
    <scope>NUCLEOTIDE SEQUENCE [LARGE SCALE GENOMIC DNA]</scope>
</reference>
<evidence type="ECO:0000313" key="10">
    <source>
        <dbReference type="EMBL" id="ESQ33021.1"/>
    </source>
</evidence>
<dbReference type="OrthoDB" id="1042232at2759"/>
<dbReference type="AlphaFoldDB" id="V4MNB2"/>
<protein>
    <recommendedName>
        <fullName evidence="7">SKP1-like protein</fullName>
    </recommendedName>
</protein>
<proteinExistence type="inferred from homology"/>
<dbReference type="UniPathway" id="UPA00143"/>
<comment type="function">
    <text evidence="6 7">Involved in ubiquitination and subsequent proteasomal degradation of target proteins. Together with CUL1, RBX1 and a F-box protein, it forms a SCF E3 ubiquitin ligase complex. The functional specificity of this complex depends on the type of F-box protein. In the SCF complex, it serves as an adapter that links the F-box protein to CUL1.</text>
</comment>
<feature type="domain" description="SKP1 component dimerisation" evidence="8">
    <location>
        <begin position="109"/>
        <end position="156"/>
    </location>
</feature>
<dbReference type="GO" id="GO:0009867">
    <property type="term" value="P:jasmonic acid mediated signaling pathway"/>
    <property type="evidence" value="ECO:0007669"/>
    <property type="project" value="UniProtKB-ARBA"/>
</dbReference>
<dbReference type="InterPro" id="IPR001232">
    <property type="entry name" value="SKP1-like"/>
</dbReference>
<dbReference type="InterPro" id="IPR016897">
    <property type="entry name" value="SKP1"/>
</dbReference>
<gene>
    <name evidence="10" type="ORF">EUTSA_v10005053mg</name>
</gene>
<name>V4MNB2_EUTSA</name>
<evidence type="ECO:0000313" key="11">
    <source>
        <dbReference type="Proteomes" id="UP000030689"/>
    </source>
</evidence>
<dbReference type="InterPro" id="IPR036296">
    <property type="entry name" value="SKP1-like_dim_sf"/>
</dbReference>
<dbReference type="GO" id="GO:0016567">
    <property type="term" value="P:protein ubiquitination"/>
    <property type="evidence" value="ECO:0007669"/>
    <property type="project" value="UniProtKB-UniRule"/>
</dbReference>
<dbReference type="Gene3D" id="3.30.710.10">
    <property type="entry name" value="Potassium Channel Kv1.1, Chain A"/>
    <property type="match status" value="1"/>
</dbReference>
<evidence type="ECO:0000256" key="6">
    <source>
        <dbReference type="ARBA" id="ARBA00054396"/>
    </source>
</evidence>
<dbReference type="OMA" id="MEDNCAG"/>
<dbReference type="GO" id="GO:0006511">
    <property type="term" value="P:ubiquitin-dependent protein catabolic process"/>
    <property type="evidence" value="ECO:0007669"/>
    <property type="project" value="InterPro"/>
</dbReference>
<evidence type="ECO:0000256" key="5">
    <source>
        <dbReference type="ARBA" id="ARBA00023242"/>
    </source>
</evidence>
<dbReference type="Proteomes" id="UP000030689">
    <property type="component" value="Unassembled WGS sequence"/>
</dbReference>
<comment type="similarity">
    <text evidence="3 7">Belongs to the SKP1 family.</text>
</comment>
<organism evidence="10 11">
    <name type="scientific">Eutrema salsugineum</name>
    <name type="common">Saltwater cress</name>
    <name type="synonym">Sisymbrium salsugineum</name>
    <dbReference type="NCBI Taxonomy" id="72664"/>
    <lineage>
        <taxon>Eukaryota</taxon>
        <taxon>Viridiplantae</taxon>
        <taxon>Streptophyta</taxon>
        <taxon>Embryophyta</taxon>
        <taxon>Tracheophyta</taxon>
        <taxon>Spermatophyta</taxon>
        <taxon>Magnoliopsida</taxon>
        <taxon>eudicotyledons</taxon>
        <taxon>Gunneridae</taxon>
        <taxon>Pentapetalae</taxon>
        <taxon>rosids</taxon>
        <taxon>malvids</taxon>
        <taxon>Brassicales</taxon>
        <taxon>Brassicaceae</taxon>
        <taxon>Eutremeae</taxon>
        <taxon>Eutrema</taxon>
    </lineage>
</organism>
<dbReference type="KEGG" id="eus:EUTSA_v10005053mg"/>
<dbReference type="CDD" id="cd18322">
    <property type="entry name" value="BTB_POZ_SKP1"/>
    <property type="match status" value="1"/>
</dbReference>
<evidence type="ECO:0000256" key="1">
    <source>
        <dbReference type="ARBA" id="ARBA00004123"/>
    </source>
</evidence>
<evidence type="ECO:0000256" key="7">
    <source>
        <dbReference type="PIRNR" id="PIRNR028729"/>
    </source>
</evidence>
<comment type="subunit">
    <text evidence="7">Part of a SCF (SKP1-cullin-F-box) protein ligase complex.</text>
</comment>
<dbReference type="STRING" id="72664.V4MNB2"/>
<comment type="pathway">
    <text evidence="2 7">Protein modification; protein ubiquitination.</text>
</comment>
<dbReference type="InterPro" id="IPR016072">
    <property type="entry name" value="Skp1_comp_dimer"/>
</dbReference>
<evidence type="ECO:0000256" key="2">
    <source>
        <dbReference type="ARBA" id="ARBA00004906"/>
    </source>
</evidence>
<keyword evidence="5" id="KW-0539">Nucleus</keyword>